<proteinExistence type="predicted"/>
<dbReference type="AlphaFoldDB" id="A0A211ZQ19"/>
<dbReference type="InterPro" id="IPR011051">
    <property type="entry name" value="RmlC_Cupin_sf"/>
</dbReference>
<comment type="caution">
    <text evidence="2">The sequence shown here is derived from an EMBL/GenBank/DDBJ whole genome shotgun (WGS) entry which is preliminary data.</text>
</comment>
<accession>A0A211ZQ19</accession>
<reference evidence="3" key="1">
    <citation type="submission" date="2017-05" db="EMBL/GenBank/DDBJ databases">
        <authorList>
            <person name="Macchi M."/>
            <person name="Festa S."/>
            <person name="Coppotelli B.M."/>
            <person name="Morelli I.S."/>
        </authorList>
    </citation>
    <scope>NUCLEOTIDE SEQUENCE [LARGE SCALE GENOMIC DNA]</scope>
    <source>
        <strain evidence="3">I</strain>
    </source>
</reference>
<feature type="domain" description="Cupin type-2" evidence="1">
    <location>
        <begin position="89"/>
        <end position="160"/>
    </location>
</feature>
<dbReference type="Proteomes" id="UP000196655">
    <property type="component" value="Unassembled WGS sequence"/>
</dbReference>
<gene>
    <name evidence="2" type="ORF">BWR60_10725</name>
</gene>
<dbReference type="SUPFAM" id="SSF51182">
    <property type="entry name" value="RmlC-like cupins"/>
    <property type="match status" value="1"/>
</dbReference>
<dbReference type="Gene3D" id="2.60.120.10">
    <property type="entry name" value="Jelly Rolls"/>
    <property type="match status" value="1"/>
</dbReference>
<dbReference type="InterPro" id="IPR014710">
    <property type="entry name" value="RmlC-like_jellyroll"/>
</dbReference>
<keyword evidence="3" id="KW-1185">Reference proteome</keyword>
<evidence type="ECO:0000313" key="2">
    <source>
        <dbReference type="EMBL" id="OWJ67274.1"/>
    </source>
</evidence>
<dbReference type="RefSeq" id="WP_218823438.1">
    <property type="nucleotide sequence ID" value="NZ_NHON01000015.1"/>
</dbReference>
<dbReference type="Pfam" id="PF07883">
    <property type="entry name" value="Cupin_2"/>
    <property type="match status" value="1"/>
</dbReference>
<dbReference type="InterPro" id="IPR013096">
    <property type="entry name" value="Cupin_2"/>
</dbReference>
<protein>
    <recommendedName>
        <fullName evidence="1">Cupin type-2 domain-containing protein</fullName>
    </recommendedName>
</protein>
<organism evidence="2 3">
    <name type="scientific">Inquilinus limosus</name>
    <dbReference type="NCBI Taxonomy" id="171674"/>
    <lineage>
        <taxon>Bacteria</taxon>
        <taxon>Pseudomonadati</taxon>
        <taxon>Pseudomonadota</taxon>
        <taxon>Alphaproteobacteria</taxon>
        <taxon>Rhodospirillales</taxon>
        <taxon>Rhodospirillaceae</taxon>
        <taxon>Inquilinus</taxon>
    </lineage>
</organism>
<evidence type="ECO:0000259" key="1">
    <source>
        <dbReference type="Pfam" id="PF07883"/>
    </source>
</evidence>
<evidence type="ECO:0000313" key="3">
    <source>
        <dbReference type="Proteomes" id="UP000196655"/>
    </source>
</evidence>
<dbReference type="CDD" id="cd02234">
    <property type="entry name" value="cupin_BLR7677-like"/>
    <property type="match status" value="1"/>
</dbReference>
<sequence>MSAFHPGPLPARLMALAAGGVVLVAAAALLVARPAGPPAAAPAMSAMPGHVHAEAAAGAVPGDRPASVVRPVSCEALPNAPGKSITTVTVDFPPGAYTPAHRHPGSVTAYVIKGAVRSQMAGGPPQVYGPGASWFEPPQALHLFAENASATEPAQILAVFVADDNCGPLVIPEK</sequence>
<dbReference type="PANTHER" id="PTHR38599:SF1">
    <property type="entry name" value="CUPIN DOMAIN PROTEIN (AFU_ORTHOLOGUE AFUA_3G13620)"/>
    <property type="match status" value="1"/>
</dbReference>
<dbReference type="PANTHER" id="PTHR38599">
    <property type="entry name" value="CUPIN DOMAIN PROTEIN (AFU_ORTHOLOGUE AFUA_3G13620)"/>
    <property type="match status" value="1"/>
</dbReference>
<name>A0A211ZQ19_9PROT</name>
<dbReference type="EMBL" id="NHON01000015">
    <property type="protein sequence ID" value="OWJ67274.1"/>
    <property type="molecule type" value="Genomic_DNA"/>
</dbReference>